<sequence length="53" mass="6503">MIVTYMYKLISKIAHYHFYRNKYNNSHQHKHAVNKLNSRYNVIDINYNSSQNK</sequence>
<dbReference type="PATRIC" id="fig|1315283.4.peg.2343"/>
<accession>A0A0U2X1D2</accession>
<dbReference type="Proteomes" id="UP000065261">
    <property type="component" value="Chromosome I"/>
</dbReference>
<evidence type="ECO:0000313" key="1">
    <source>
        <dbReference type="EMBL" id="ALS33753.1"/>
    </source>
</evidence>
<protein>
    <submittedName>
        <fullName evidence="1">Uncharacterized protein</fullName>
    </submittedName>
</protein>
<dbReference type="KEGG" id="ptn:PTRA_a2688"/>
<dbReference type="EMBL" id="CP011034">
    <property type="protein sequence ID" value="ALS33753.1"/>
    <property type="molecule type" value="Genomic_DNA"/>
</dbReference>
<gene>
    <name evidence="1" type="ORF">PTRA_a2688</name>
</gene>
<dbReference type="AlphaFoldDB" id="A0A0U2X1D2"/>
<reference evidence="1 2" key="1">
    <citation type="submission" date="2015-03" db="EMBL/GenBank/DDBJ databases">
        <authorList>
            <person name="Murphy D."/>
        </authorList>
    </citation>
    <scope>NUCLEOTIDE SEQUENCE [LARGE SCALE GENOMIC DNA]</scope>
    <source>
        <strain evidence="1 2">KMM 520</strain>
    </source>
</reference>
<organism evidence="1">
    <name type="scientific">Pseudoalteromonas translucida KMM 520</name>
    <dbReference type="NCBI Taxonomy" id="1315283"/>
    <lineage>
        <taxon>Bacteria</taxon>
        <taxon>Pseudomonadati</taxon>
        <taxon>Pseudomonadota</taxon>
        <taxon>Gammaproteobacteria</taxon>
        <taxon>Alteromonadales</taxon>
        <taxon>Pseudoalteromonadaceae</taxon>
        <taxon>Pseudoalteromonas</taxon>
    </lineage>
</organism>
<proteinExistence type="predicted"/>
<name>A0A0U2X1D2_9GAMM</name>
<evidence type="ECO:0000313" key="2">
    <source>
        <dbReference type="Proteomes" id="UP000065261"/>
    </source>
</evidence>